<dbReference type="EMBL" id="CAFBNM010000019">
    <property type="protein sequence ID" value="CAB4962188.1"/>
    <property type="molecule type" value="Genomic_DNA"/>
</dbReference>
<dbReference type="GO" id="GO:0004034">
    <property type="term" value="F:aldose 1-epimerase activity"/>
    <property type="evidence" value="ECO:0007669"/>
    <property type="project" value="TreeGrafter"/>
</dbReference>
<dbReference type="EMBL" id="CAFBOO010000009">
    <property type="protein sequence ID" value="CAB4990383.1"/>
    <property type="molecule type" value="Genomic_DNA"/>
</dbReference>
<dbReference type="EMBL" id="CAFBPO010000024">
    <property type="protein sequence ID" value="CAB5028781.1"/>
    <property type="molecule type" value="Genomic_DNA"/>
</dbReference>
<evidence type="ECO:0000313" key="1">
    <source>
        <dbReference type="EMBL" id="CAB4600158.1"/>
    </source>
</evidence>
<dbReference type="Gene3D" id="2.70.98.10">
    <property type="match status" value="1"/>
</dbReference>
<gene>
    <name evidence="1" type="ORF">UFOPK1824_00643</name>
    <name evidence="2" type="ORF">UFOPK2340_00987</name>
    <name evidence="3" type="ORF">UFOPK2772_00824</name>
    <name evidence="4" type="ORF">UFOPK2850_01264</name>
    <name evidence="5" type="ORF">UFOPK3027_01354</name>
    <name evidence="6" type="ORF">UFOPK3256_01303</name>
    <name evidence="7" type="ORF">UFOPK3827_01323</name>
    <name evidence="8" type="ORF">UFOPK3982_01113</name>
    <name evidence="9" type="ORF">UFOPK4120_01381</name>
    <name evidence="10" type="ORF">UFOPK4404_01377</name>
</gene>
<dbReference type="SUPFAM" id="SSF74650">
    <property type="entry name" value="Galactose mutarotase-like"/>
    <property type="match status" value="1"/>
</dbReference>
<dbReference type="EMBL" id="CAEZUM010000034">
    <property type="protein sequence ID" value="CAB4600158.1"/>
    <property type="molecule type" value="Genomic_DNA"/>
</dbReference>
<evidence type="ECO:0000313" key="4">
    <source>
        <dbReference type="EMBL" id="CAB4762745.1"/>
    </source>
</evidence>
<dbReference type="InterPro" id="IPR037480">
    <property type="entry name" value="YihR-like"/>
</dbReference>
<dbReference type="Pfam" id="PF01263">
    <property type="entry name" value="Aldose_epim"/>
    <property type="match status" value="1"/>
</dbReference>
<dbReference type="InterPro" id="IPR011013">
    <property type="entry name" value="Gal_mutarotase_sf_dom"/>
</dbReference>
<evidence type="ECO:0000313" key="2">
    <source>
        <dbReference type="EMBL" id="CAB4679294.1"/>
    </source>
</evidence>
<reference evidence="4" key="1">
    <citation type="submission" date="2020-05" db="EMBL/GenBank/DDBJ databases">
        <authorList>
            <person name="Chiriac C."/>
            <person name="Salcher M."/>
            <person name="Ghai R."/>
            <person name="Kavagutti S V."/>
        </authorList>
    </citation>
    <scope>NUCLEOTIDE SEQUENCE</scope>
</reference>
<evidence type="ECO:0000313" key="10">
    <source>
        <dbReference type="EMBL" id="CAB5075989.1"/>
    </source>
</evidence>
<dbReference type="EMBL" id="CAEZYT010000046">
    <property type="protein sequence ID" value="CAB4738199.1"/>
    <property type="molecule type" value="Genomic_DNA"/>
</dbReference>
<evidence type="ECO:0000313" key="7">
    <source>
        <dbReference type="EMBL" id="CAB4962188.1"/>
    </source>
</evidence>
<dbReference type="GO" id="GO:0006006">
    <property type="term" value="P:glucose metabolic process"/>
    <property type="evidence" value="ECO:0007669"/>
    <property type="project" value="TreeGrafter"/>
</dbReference>
<evidence type="ECO:0000313" key="8">
    <source>
        <dbReference type="EMBL" id="CAB4990383.1"/>
    </source>
</evidence>
<evidence type="ECO:0000313" key="9">
    <source>
        <dbReference type="EMBL" id="CAB5028781.1"/>
    </source>
</evidence>
<evidence type="ECO:0000313" key="5">
    <source>
        <dbReference type="EMBL" id="CAB4811358.1"/>
    </source>
</evidence>
<protein>
    <submittedName>
        <fullName evidence="4">Unannotated protein</fullName>
    </submittedName>
</protein>
<dbReference type="EMBL" id="CAFBQY010000019">
    <property type="protein sequence ID" value="CAB5075989.1"/>
    <property type="molecule type" value="Genomic_DNA"/>
</dbReference>
<dbReference type="InterPro" id="IPR008183">
    <property type="entry name" value="Aldose_1/G6P_1-epimerase"/>
</dbReference>
<evidence type="ECO:0000313" key="3">
    <source>
        <dbReference type="EMBL" id="CAB4738199.1"/>
    </source>
</evidence>
<dbReference type="CDD" id="cd09022">
    <property type="entry name" value="Aldose_epim_Ec_YihR"/>
    <property type="match status" value="1"/>
</dbReference>
<dbReference type="EMBL" id="CAEZXC010000057">
    <property type="protein sequence ID" value="CAB4679294.1"/>
    <property type="molecule type" value="Genomic_DNA"/>
</dbReference>
<dbReference type="EMBL" id="CAFAAN010000016">
    <property type="protein sequence ID" value="CAB4811358.1"/>
    <property type="molecule type" value="Genomic_DNA"/>
</dbReference>
<sequence length="296" mass="32970">MKKETLYLISHGEYTSEISTMGAALTSLSFAGSNLIEKRTHPRYFSGEILAPWPNRIEDGKYSFRDLGYVLPINEVTRNTALHGLVFDKPWQVISQEQDQITLGITIDDHEIYPGILELEIHYKLEDLGLLSTLTATNCGDSAIPYGASTHPYISVPGLESVNDFMLQLGASHVLLTDDERYLPTDLVDVVANGFDFRSGRIIGEQFINHAFLQDPDLPREILVTSQSGKGVLISFSENAKWIQIHTADRDGGEDSRRVLAVEPMTCPPDAFNSGIDLIELLPGESHELSWRIKVI</sequence>
<dbReference type="AlphaFoldDB" id="A0A6J6UUD6"/>
<evidence type="ECO:0000313" key="6">
    <source>
        <dbReference type="EMBL" id="CAB4844443.1"/>
    </source>
</evidence>
<dbReference type="InterPro" id="IPR014718">
    <property type="entry name" value="GH-type_carb-bd"/>
</dbReference>
<dbReference type="PANTHER" id="PTHR10091">
    <property type="entry name" value="ALDOSE-1-EPIMERASE"/>
    <property type="match status" value="1"/>
</dbReference>
<dbReference type="EMBL" id="CAFAZW010000026">
    <property type="protein sequence ID" value="CAB4844443.1"/>
    <property type="molecule type" value="Genomic_DNA"/>
</dbReference>
<proteinExistence type="predicted"/>
<name>A0A6J6UUD6_9ZZZZ</name>
<dbReference type="EMBL" id="CAEZZH010000020">
    <property type="protein sequence ID" value="CAB4762745.1"/>
    <property type="molecule type" value="Genomic_DNA"/>
</dbReference>
<accession>A0A6J6UUD6</accession>
<dbReference type="PANTHER" id="PTHR10091:SF0">
    <property type="entry name" value="GALACTOSE MUTAROTASE"/>
    <property type="match status" value="1"/>
</dbReference>
<dbReference type="GO" id="GO:0030246">
    <property type="term" value="F:carbohydrate binding"/>
    <property type="evidence" value="ECO:0007669"/>
    <property type="project" value="InterPro"/>
</dbReference>
<organism evidence="4">
    <name type="scientific">freshwater metagenome</name>
    <dbReference type="NCBI Taxonomy" id="449393"/>
    <lineage>
        <taxon>unclassified sequences</taxon>
        <taxon>metagenomes</taxon>
        <taxon>ecological metagenomes</taxon>
    </lineage>
</organism>
<dbReference type="GO" id="GO:0033499">
    <property type="term" value="P:galactose catabolic process via UDP-galactose, Leloir pathway"/>
    <property type="evidence" value="ECO:0007669"/>
    <property type="project" value="TreeGrafter"/>
</dbReference>